<proteinExistence type="predicted"/>
<protein>
    <recommendedName>
        <fullName evidence="2">4Fe-4S ferredoxin-type domain-containing protein</fullName>
    </recommendedName>
</protein>
<sequence length="115" mass="12696">MNNKLKIILPVILVSSAAFIIFQIKNNSNNNQQTNTNTPKSNKLTSTDQITSNQIFQQLSVLPNRCRGCGKCVRIDPTHFEMQGRVAVVVSSQNLNSSNLKLAINNCPVQAIVLE</sequence>
<gene>
    <name evidence="3" type="ORF">SDC9_118842</name>
</gene>
<evidence type="ECO:0000313" key="3">
    <source>
        <dbReference type="EMBL" id="MPM71871.1"/>
    </source>
</evidence>
<feature type="transmembrane region" description="Helical" evidence="1">
    <location>
        <begin position="7"/>
        <end position="24"/>
    </location>
</feature>
<accession>A0A645C4I1</accession>
<feature type="domain" description="4Fe-4S ferredoxin-type" evidence="2">
    <location>
        <begin position="57"/>
        <end position="85"/>
    </location>
</feature>
<dbReference type="InterPro" id="IPR017896">
    <property type="entry name" value="4Fe4S_Fe-S-bd"/>
</dbReference>
<keyword evidence="1" id="KW-0812">Transmembrane</keyword>
<evidence type="ECO:0000256" key="1">
    <source>
        <dbReference type="SAM" id="Phobius"/>
    </source>
</evidence>
<name>A0A645C4I1_9ZZZZ</name>
<evidence type="ECO:0000259" key="2">
    <source>
        <dbReference type="PROSITE" id="PS51379"/>
    </source>
</evidence>
<dbReference type="PROSITE" id="PS51379">
    <property type="entry name" value="4FE4S_FER_2"/>
    <property type="match status" value="1"/>
</dbReference>
<dbReference type="AlphaFoldDB" id="A0A645C4I1"/>
<dbReference type="SUPFAM" id="SSF54862">
    <property type="entry name" value="4Fe-4S ferredoxins"/>
    <property type="match status" value="1"/>
</dbReference>
<dbReference type="EMBL" id="VSSQ01024385">
    <property type="protein sequence ID" value="MPM71871.1"/>
    <property type="molecule type" value="Genomic_DNA"/>
</dbReference>
<keyword evidence="1" id="KW-0472">Membrane</keyword>
<dbReference type="Pfam" id="PF13370">
    <property type="entry name" value="Fer4_13"/>
    <property type="match status" value="1"/>
</dbReference>
<organism evidence="3">
    <name type="scientific">bioreactor metagenome</name>
    <dbReference type="NCBI Taxonomy" id="1076179"/>
    <lineage>
        <taxon>unclassified sequences</taxon>
        <taxon>metagenomes</taxon>
        <taxon>ecological metagenomes</taxon>
    </lineage>
</organism>
<reference evidence="3" key="1">
    <citation type="submission" date="2019-08" db="EMBL/GenBank/DDBJ databases">
        <authorList>
            <person name="Kucharzyk K."/>
            <person name="Murdoch R.W."/>
            <person name="Higgins S."/>
            <person name="Loffler F."/>
        </authorList>
    </citation>
    <scope>NUCLEOTIDE SEQUENCE</scope>
</reference>
<dbReference type="Gene3D" id="3.30.70.20">
    <property type="match status" value="1"/>
</dbReference>
<keyword evidence="1" id="KW-1133">Transmembrane helix</keyword>
<comment type="caution">
    <text evidence="3">The sequence shown here is derived from an EMBL/GenBank/DDBJ whole genome shotgun (WGS) entry which is preliminary data.</text>
</comment>